<keyword evidence="1 3" id="KW-0547">Nucleotide-binding</keyword>
<dbReference type="GO" id="GO:0005737">
    <property type="term" value="C:cytoplasm"/>
    <property type="evidence" value="ECO:0007669"/>
    <property type="project" value="UniProtKB-SubCell"/>
</dbReference>
<dbReference type="PRINTS" id="PR00326">
    <property type="entry name" value="GTP1OBG"/>
</dbReference>
<dbReference type="Pfam" id="PF01926">
    <property type="entry name" value="MMR_HSR1"/>
    <property type="match status" value="1"/>
</dbReference>
<feature type="binding site" evidence="3">
    <location>
        <position position="231"/>
    </location>
    <ligand>
        <name>ATP</name>
        <dbReference type="ChEBI" id="CHEBI:30616"/>
    </ligand>
</feature>
<dbReference type="GO" id="GO:0005524">
    <property type="term" value="F:ATP binding"/>
    <property type="evidence" value="ECO:0007669"/>
    <property type="project" value="UniProtKB-UniRule"/>
</dbReference>
<dbReference type="Gene3D" id="1.10.150.300">
    <property type="entry name" value="TGS-like domain"/>
    <property type="match status" value="1"/>
</dbReference>
<dbReference type="InterPro" id="IPR023192">
    <property type="entry name" value="TGS-like_dom_sf"/>
</dbReference>
<comment type="subunit">
    <text evidence="3">Monomer.</text>
</comment>
<evidence type="ECO:0000256" key="1">
    <source>
        <dbReference type="ARBA" id="ARBA00022741"/>
    </source>
</evidence>
<protein>
    <recommendedName>
        <fullName evidence="3">Obg-like ATPase 1</fullName>
    </recommendedName>
</protein>
<dbReference type="InterPro" id="IPR012676">
    <property type="entry name" value="TGS-like"/>
</dbReference>
<evidence type="ECO:0000313" key="7">
    <source>
        <dbReference type="Proteomes" id="UP000695562"/>
    </source>
</evidence>
<dbReference type="PANTHER" id="PTHR23305">
    <property type="entry name" value="OBG GTPASE FAMILY"/>
    <property type="match status" value="1"/>
</dbReference>
<dbReference type="FunFam" id="3.10.20.30:FF:000001">
    <property type="entry name" value="Ribosome-binding ATPase YchF"/>
    <property type="match status" value="1"/>
</dbReference>
<evidence type="ECO:0000313" key="6">
    <source>
        <dbReference type="EMBL" id="KAF2075636.1"/>
    </source>
</evidence>
<evidence type="ECO:0000259" key="5">
    <source>
        <dbReference type="PROSITE" id="PS51880"/>
    </source>
</evidence>
<dbReference type="HAMAP" id="MF_00944">
    <property type="entry name" value="YchF_OLA1_ATPase"/>
    <property type="match status" value="1"/>
</dbReference>
<dbReference type="AlphaFoldDB" id="A0A8J4PXK7"/>
<comment type="caution">
    <text evidence="6">The sequence shown here is derived from an EMBL/GenBank/DDBJ whole genome shotgun (WGS) entry which is preliminary data.</text>
</comment>
<dbReference type="EMBL" id="AJWJ01000091">
    <property type="protein sequence ID" value="KAF2075636.1"/>
    <property type="molecule type" value="Genomic_DNA"/>
</dbReference>
<keyword evidence="3" id="KW-0963">Cytoplasm</keyword>
<dbReference type="PROSITE" id="PS51710">
    <property type="entry name" value="G_OBG"/>
    <property type="match status" value="1"/>
</dbReference>
<dbReference type="CDD" id="cd04867">
    <property type="entry name" value="TGS_YchF_OLA1"/>
    <property type="match status" value="1"/>
</dbReference>
<evidence type="ECO:0000256" key="3">
    <source>
        <dbReference type="HAMAP-Rule" id="MF_03167"/>
    </source>
</evidence>
<dbReference type="Proteomes" id="UP000695562">
    <property type="component" value="Unassembled WGS sequence"/>
</dbReference>
<feature type="domain" description="OBG-type G" evidence="4">
    <location>
        <begin position="24"/>
        <end position="282"/>
    </location>
</feature>
<dbReference type="InterPro" id="IPR012675">
    <property type="entry name" value="Beta-grasp_dom_sf"/>
</dbReference>
<dbReference type="Gene3D" id="3.10.20.30">
    <property type="match status" value="1"/>
</dbReference>
<dbReference type="SUPFAM" id="SSF52540">
    <property type="entry name" value="P-loop containing nucleoside triphosphate hydrolases"/>
    <property type="match status" value="1"/>
</dbReference>
<dbReference type="Pfam" id="PF06071">
    <property type="entry name" value="YchF-GTPase_C"/>
    <property type="match status" value="1"/>
</dbReference>
<dbReference type="Gene3D" id="3.40.50.300">
    <property type="entry name" value="P-loop containing nucleotide triphosphate hydrolases"/>
    <property type="match status" value="1"/>
</dbReference>
<comment type="function">
    <text evidence="3">Hydrolyzes ATP, and can also hydrolyze GTP with lower efficiency. Has lower affinity for GTP.</text>
</comment>
<proteinExistence type="inferred from homology"/>
<name>A0A8J4PXK7_9MYCE</name>
<dbReference type="SUPFAM" id="SSF81271">
    <property type="entry name" value="TGS-like"/>
    <property type="match status" value="1"/>
</dbReference>
<dbReference type="InterPro" id="IPR004396">
    <property type="entry name" value="ATPase_YchF/OLA1"/>
</dbReference>
<dbReference type="GO" id="GO:0016887">
    <property type="term" value="F:ATP hydrolysis activity"/>
    <property type="evidence" value="ECO:0007669"/>
    <property type="project" value="UniProtKB-UniRule"/>
</dbReference>
<dbReference type="PANTHER" id="PTHR23305:SF11">
    <property type="entry name" value="OBG-LIKE ATPASE 1"/>
    <property type="match status" value="1"/>
</dbReference>
<dbReference type="GO" id="GO:0005525">
    <property type="term" value="F:GTP binding"/>
    <property type="evidence" value="ECO:0007669"/>
    <property type="project" value="InterPro"/>
</dbReference>
<dbReference type="InterPro" id="IPR004095">
    <property type="entry name" value="TGS"/>
</dbReference>
<gene>
    <name evidence="6" type="ORF">CYY_003059</name>
</gene>
<accession>A0A8J4PXK7</accession>
<evidence type="ECO:0000256" key="2">
    <source>
        <dbReference type="ARBA" id="ARBA00022840"/>
    </source>
</evidence>
<comment type="subcellular location">
    <subcellularLocation>
        <location evidence="3">Cytoplasm</location>
    </subcellularLocation>
</comment>
<dbReference type="OrthoDB" id="424823at2759"/>
<dbReference type="CDD" id="cd01900">
    <property type="entry name" value="YchF"/>
    <property type="match status" value="1"/>
</dbReference>
<dbReference type="FunFam" id="1.10.150.300:FF:000001">
    <property type="entry name" value="Ribosome-binding ATPase YchF"/>
    <property type="match status" value="1"/>
</dbReference>
<evidence type="ECO:0000259" key="4">
    <source>
        <dbReference type="PROSITE" id="PS51710"/>
    </source>
</evidence>
<keyword evidence="3" id="KW-0378">Hydrolase</keyword>
<keyword evidence="2 3" id="KW-0067">ATP-binding</keyword>
<dbReference type="NCBIfam" id="TIGR00092">
    <property type="entry name" value="redox-regulated ATPase YchF"/>
    <property type="match status" value="1"/>
</dbReference>
<dbReference type="InterPro" id="IPR006073">
    <property type="entry name" value="GTP-bd"/>
</dbReference>
<dbReference type="PIRSF" id="PIRSF006641">
    <property type="entry name" value="CHP00092"/>
    <property type="match status" value="1"/>
</dbReference>
<organism evidence="6 7">
    <name type="scientific">Polysphondylium violaceum</name>
    <dbReference type="NCBI Taxonomy" id="133409"/>
    <lineage>
        <taxon>Eukaryota</taxon>
        <taxon>Amoebozoa</taxon>
        <taxon>Evosea</taxon>
        <taxon>Eumycetozoa</taxon>
        <taxon>Dictyostelia</taxon>
        <taxon>Dictyosteliales</taxon>
        <taxon>Dictyosteliaceae</taxon>
        <taxon>Polysphondylium</taxon>
    </lineage>
</organism>
<reference evidence="6" key="1">
    <citation type="submission" date="2020-01" db="EMBL/GenBank/DDBJ databases">
        <title>Development of genomics and gene disruption for Polysphondylium violaceum indicates a role for the polyketide synthase stlB in stalk morphogenesis.</title>
        <authorList>
            <person name="Narita B."/>
            <person name="Kawabe Y."/>
            <person name="Kin K."/>
            <person name="Saito T."/>
            <person name="Gibbs R."/>
            <person name="Kuspa A."/>
            <person name="Muzny D."/>
            <person name="Queller D."/>
            <person name="Richards S."/>
            <person name="Strassman J."/>
            <person name="Sucgang R."/>
            <person name="Worley K."/>
            <person name="Schaap P."/>
        </authorList>
    </citation>
    <scope>NUCLEOTIDE SEQUENCE</scope>
    <source>
        <strain evidence="6">QSvi11</strain>
    </source>
</reference>
<dbReference type="PROSITE" id="PS51880">
    <property type="entry name" value="TGS"/>
    <property type="match status" value="1"/>
</dbReference>
<dbReference type="GO" id="GO:0043023">
    <property type="term" value="F:ribosomal large subunit binding"/>
    <property type="evidence" value="ECO:0007669"/>
    <property type="project" value="UniProtKB-UniRule"/>
</dbReference>
<keyword evidence="7" id="KW-1185">Reference proteome</keyword>
<sequence>MSKKAAAAPQTDSSAILGKVGNHLQMGIVGLPNVGKSSLFNILTNMSIPAENFPFCTIDPNVSRCAVPDEKYDWLCEVFKPASKVPAYLQITDIAGLVKGASTGAGLGNAFLSHIQAVDGIYHMIRVFEDSDITHVEDSVDPVRDLEIISEELILKDIEHVSKTLDSLQRTLKNKTVDKAKQVELDCYAKVLELLKSGKHARFGTYSNAEVEHIRELRLLTAKPALYLVNLSEEDFIRKKNKMLPKVMTWIQEHGGGPLIPISVKFEKELAELKTPEERKAFETTKGATSAIPKIIKAGYHHLQLFHFFTCGKDEVRCWTIQSGCKAPQAAGVIHTDFEKGFIMAEVMSYEDYKKHGSEAECKAAGRYRMEGKGYVMQPDDIVFFKFNTGGGNKKK</sequence>
<dbReference type="InterPro" id="IPR027417">
    <property type="entry name" value="P-loop_NTPase"/>
</dbReference>
<feature type="binding site" evidence="3">
    <location>
        <begin position="33"/>
        <end position="38"/>
    </location>
    <ligand>
        <name>ATP</name>
        <dbReference type="ChEBI" id="CHEBI:30616"/>
    </ligand>
</feature>
<dbReference type="InterPro" id="IPR041706">
    <property type="entry name" value="YchF_N"/>
</dbReference>
<feature type="domain" description="TGS" evidence="5">
    <location>
        <begin position="304"/>
        <end position="387"/>
    </location>
</feature>
<dbReference type="InterPro" id="IPR031167">
    <property type="entry name" value="G_OBG"/>
</dbReference>
<comment type="similarity">
    <text evidence="3">Belongs to the TRAFAC class OBG-HflX-like GTPase superfamily. OBG GTPase family. YchF/OLA1 subfamily.</text>
</comment>
<dbReference type="InterPro" id="IPR013029">
    <property type="entry name" value="YchF_C"/>
</dbReference>